<comment type="caution">
    <text evidence="1">The sequence shown here is derived from an EMBL/GenBank/DDBJ whole genome shotgun (WGS) entry which is preliminary data.</text>
</comment>
<dbReference type="OrthoDB" id="424286at2"/>
<name>A0A2G4EWW5_9CYAN</name>
<dbReference type="AlphaFoldDB" id="A0A2G4EWW5"/>
<dbReference type="EMBL" id="NXIB02000131">
    <property type="protein sequence ID" value="PHX54024.1"/>
    <property type="molecule type" value="Genomic_DNA"/>
</dbReference>
<sequence>MTSEIQTLASLEFFPYIDAEGKLPDFVQGKIGVCAIFDSEKVLQFVGYSRDIYLSLKQYLVRQHQHCYWLKVQMIDRPNRTILESIRESWIAENGSQPTGNGADAAKWNDPIDTKTVMTVEEITNYERIIIDEIAKDKLLKNVARRVENEILSELKARGVTEEIRFNPKLKTSGLLDLKY</sequence>
<dbReference type="CDD" id="cd10450">
    <property type="entry name" value="GIY-YIG_AtGrxS16_like"/>
    <property type="match status" value="1"/>
</dbReference>
<evidence type="ECO:0000313" key="1">
    <source>
        <dbReference type="EMBL" id="PHX54024.1"/>
    </source>
</evidence>
<dbReference type="InterPro" id="IPR049578">
    <property type="entry name" value="CAXIP1-like_GIY-YIG_dom"/>
</dbReference>
<accession>A0A2G4EWW5</accession>
<keyword evidence="2" id="KW-1185">Reference proteome</keyword>
<protein>
    <submittedName>
        <fullName evidence="1">Nuclease subunit of the excinuclease complex</fullName>
    </submittedName>
</protein>
<organism evidence="1 2">
    <name type="scientific">Tychonema bourrellyi FEM_GT703</name>
    <dbReference type="NCBI Taxonomy" id="2040638"/>
    <lineage>
        <taxon>Bacteria</taxon>
        <taxon>Bacillati</taxon>
        <taxon>Cyanobacteriota</taxon>
        <taxon>Cyanophyceae</taxon>
        <taxon>Oscillatoriophycideae</taxon>
        <taxon>Oscillatoriales</taxon>
        <taxon>Microcoleaceae</taxon>
        <taxon>Tychonema</taxon>
    </lineage>
</organism>
<gene>
    <name evidence="1" type="ORF">CP500_018295</name>
</gene>
<dbReference type="Proteomes" id="UP000226442">
    <property type="component" value="Unassembled WGS sequence"/>
</dbReference>
<evidence type="ECO:0000313" key="2">
    <source>
        <dbReference type="Proteomes" id="UP000226442"/>
    </source>
</evidence>
<reference evidence="1" key="1">
    <citation type="submission" date="2017-10" db="EMBL/GenBank/DDBJ databases">
        <title>Draft genome sequence of the planktic cyanobacteria Tychonema bourrellyi isolated from alpine lentic freshwater.</title>
        <authorList>
            <person name="Tett A."/>
            <person name="Armanini F."/>
            <person name="Asnicar F."/>
            <person name="Boscaini A."/>
            <person name="Pasolli E."/>
            <person name="Zolfo M."/>
            <person name="Donati C."/>
            <person name="Salmaso N."/>
            <person name="Segata N."/>
        </authorList>
    </citation>
    <scope>NUCLEOTIDE SEQUENCE</scope>
    <source>
        <strain evidence="1">FEM_GT703</strain>
    </source>
</reference>
<dbReference type="RefSeq" id="WP_096830443.1">
    <property type="nucleotide sequence ID" value="NZ_NXIB02000131.1"/>
</dbReference>
<proteinExistence type="predicted"/>